<dbReference type="RefSeq" id="WP_326760026.1">
    <property type="nucleotide sequence ID" value="NZ_CP109135.1"/>
</dbReference>
<organism evidence="5 6">
    <name type="scientific">Streptomyces phaeochromogenes</name>
    <dbReference type="NCBI Taxonomy" id="1923"/>
    <lineage>
        <taxon>Bacteria</taxon>
        <taxon>Bacillati</taxon>
        <taxon>Actinomycetota</taxon>
        <taxon>Actinomycetes</taxon>
        <taxon>Kitasatosporales</taxon>
        <taxon>Streptomycetaceae</taxon>
        <taxon>Streptomyces</taxon>
        <taxon>Streptomyces phaeochromogenes group</taxon>
    </lineage>
</organism>
<evidence type="ECO:0000313" key="5">
    <source>
        <dbReference type="EMBL" id="WSD16343.1"/>
    </source>
</evidence>
<keyword evidence="2" id="KW-0067">ATP-binding</keyword>
<evidence type="ECO:0000256" key="3">
    <source>
        <dbReference type="SAM" id="MobiDB-lite"/>
    </source>
</evidence>
<dbReference type="InterPro" id="IPR027417">
    <property type="entry name" value="P-loop_NTPase"/>
</dbReference>
<protein>
    <submittedName>
        <fullName evidence="5">NACHT domain-containing protein</fullName>
    </submittedName>
</protein>
<feature type="compositionally biased region" description="Basic and acidic residues" evidence="3">
    <location>
        <begin position="292"/>
        <end position="311"/>
    </location>
</feature>
<feature type="domain" description="NACHT" evidence="4">
    <location>
        <begin position="320"/>
        <end position="532"/>
    </location>
</feature>
<keyword evidence="1" id="KW-0547">Nucleotide-binding</keyword>
<dbReference type="InterPro" id="IPR009003">
    <property type="entry name" value="Peptidase_S1_PA"/>
</dbReference>
<accession>A0ABZ1HGM3</accession>
<dbReference type="PROSITE" id="PS50837">
    <property type="entry name" value="NACHT"/>
    <property type="match status" value="1"/>
</dbReference>
<dbReference type="Pfam" id="PF05729">
    <property type="entry name" value="NACHT"/>
    <property type="match status" value="1"/>
</dbReference>
<gene>
    <name evidence="5" type="ORF">OHB35_25595</name>
</gene>
<feature type="region of interest" description="Disordered" evidence="3">
    <location>
        <begin position="292"/>
        <end position="313"/>
    </location>
</feature>
<dbReference type="SUPFAM" id="SSF52540">
    <property type="entry name" value="P-loop containing nucleoside triphosphate hydrolases"/>
    <property type="match status" value="1"/>
</dbReference>
<sequence>MTGERNDARLRTVAVHALQQGSGVLLTDRLILTCAHILDASSQVLAARESGGGWGACTILYQSEDRDGIEYGLDVALLLAERTLLRPDNGQSPRPLILGHFDESTVPECRVYGYPHVRRDSRRNRNDLRIDQLTGSALTSTYRARDCRMDLELYRPAAAESPDDRNLLRGLSGGPVFVGGILLGTVVEVPANRGNHRLSFVPISSVLEDPAAKAVLEEQLDGRNVRGAPALRTVGEESHTDQKYEERYAAEVRRQFEVRGVIGLEGTGPDAESIDLDPSYITLRTEVRVDRPHNEDGGLRLEQEKQREPENAHTVLSKHPRVLLEGKAGSGKTTLVSWLARRCATADWDTGTDRHDLEEFHDRVPFVLKLRELRAPHLPLPRLVDLPKQLSSLTLDPPDNWADRVFREGRALLLVDGLDEIAVGARERVLSELEHWLGRYPRTRCVVTARPGAARDDWVARTSLTRVQLCPMAEPEINEFVSRWYQSATQVHRRIGDWQASTADLVRQIAGNSELRDLAESPLLCAALCALHLAQHDEGGELPTRLWELLDRTLAMLLGRRDQQRNINAPEGVPLDDAEHRAYLRPIAAWMVRGGLQVIGESQALRLIQLASTNQTGASDASDVLRQLRVRTILRQSRDDDYEFVHRTFQDFLAAAEIASTENVHELLARASEERWREVIRLAPGHWKHQPRFQAQLVEGLLHLGSGEEASSERAALYTLAAACTFGCDDIDPALQEQVFEALKSLLPPASHQPDSRLIQLGPPLLGLLPAPEDLSIEDAEALASIVSQIGGKASMDLARRLAVLNNPRVGQALASSWRNFHPRPYADEVLTPSDLSEASLSIYTSEQLEISVRVGPVREIWIHEEFPRDQLIAALRREFRELDLTHSDLMDVDFLDDQSGTLEQLWLRGLPKLRDLNVLTRCRRLRSLHILEGEDALDATFLSQLPNLEMLSFVRPVTGGPVLDHVFRPSRLSYVTLWAPIAREVGRTASLPTVRTLQLEGIQDWTNLDLLPTTFPSLFNLRLELLPGNSSSLDLTPLHELPHLRVEVSQGEVPDLTIVGAAPLGDRLHVM</sequence>
<name>A0ABZ1HGM3_STRPH</name>
<dbReference type="InterPro" id="IPR007111">
    <property type="entry name" value="NACHT_NTPase"/>
</dbReference>
<dbReference type="InterPro" id="IPR032675">
    <property type="entry name" value="LRR_dom_sf"/>
</dbReference>
<evidence type="ECO:0000256" key="1">
    <source>
        <dbReference type="ARBA" id="ARBA00022741"/>
    </source>
</evidence>
<evidence type="ECO:0000259" key="4">
    <source>
        <dbReference type="PROSITE" id="PS50837"/>
    </source>
</evidence>
<dbReference type="PANTHER" id="PTHR46844">
    <property type="entry name" value="SLR5058 PROTEIN"/>
    <property type="match status" value="1"/>
</dbReference>
<dbReference type="Gene3D" id="3.80.10.10">
    <property type="entry name" value="Ribonuclease Inhibitor"/>
    <property type="match status" value="1"/>
</dbReference>
<dbReference type="SUPFAM" id="SSF50494">
    <property type="entry name" value="Trypsin-like serine proteases"/>
    <property type="match status" value="1"/>
</dbReference>
<dbReference type="SUPFAM" id="SSF52058">
    <property type="entry name" value="L domain-like"/>
    <property type="match status" value="1"/>
</dbReference>
<dbReference type="Proteomes" id="UP001340816">
    <property type="component" value="Chromosome"/>
</dbReference>
<keyword evidence="6" id="KW-1185">Reference proteome</keyword>
<proteinExistence type="predicted"/>
<dbReference type="Gene3D" id="3.40.50.300">
    <property type="entry name" value="P-loop containing nucleotide triphosphate hydrolases"/>
    <property type="match status" value="1"/>
</dbReference>
<dbReference type="PANTHER" id="PTHR46844:SF1">
    <property type="entry name" value="SLR5058 PROTEIN"/>
    <property type="match status" value="1"/>
</dbReference>
<dbReference type="EMBL" id="CP109135">
    <property type="protein sequence ID" value="WSD16343.1"/>
    <property type="molecule type" value="Genomic_DNA"/>
</dbReference>
<reference evidence="5 6" key="1">
    <citation type="submission" date="2022-10" db="EMBL/GenBank/DDBJ databases">
        <title>The complete genomes of actinobacterial strains from the NBC collection.</title>
        <authorList>
            <person name="Joergensen T.S."/>
            <person name="Alvarez Arevalo M."/>
            <person name="Sterndorff E.B."/>
            <person name="Faurdal D."/>
            <person name="Vuksanovic O."/>
            <person name="Mourched A.-S."/>
            <person name="Charusanti P."/>
            <person name="Shaw S."/>
            <person name="Blin K."/>
            <person name="Weber T."/>
        </authorList>
    </citation>
    <scope>NUCLEOTIDE SEQUENCE [LARGE SCALE GENOMIC DNA]</scope>
    <source>
        <strain evidence="5 6">NBC 01752</strain>
    </source>
</reference>
<evidence type="ECO:0000313" key="6">
    <source>
        <dbReference type="Proteomes" id="UP001340816"/>
    </source>
</evidence>
<evidence type="ECO:0000256" key="2">
    <source>
        <dbReference type="ARBA" id="ARBA00022840"/>
    </source>
</evidence>